<evidence type="ECO:0000256" key="1">
    <source>
        <dbReference type="SAM" id="MobiDB-lite"/>
    </source>
</evidence>
<feature type="compositionally biased region" description="Low complexity" evidence="1">
    <location>
        <begin position="94"/>
        <end position="113"/>
    </location>
</feature>
<evidence type="ECO:0000313" key="3">
    <source>
        <dbReference type="Proteomes" id="UP000050794"/>
    </source>
</evidence>
<feature type="compositionally biased region" description="Polar residues" evidence="1">
    <location>
        <begin position="243"/>
        <end position="254"/>
    </location>
</feature>
<organism evidence="3 4">
    <name type="scientific">Toxocara canis</name>
    <name type="common">Canine roundworm</name>
    <dbReference type="NCBI Taxonomy" id="6265"/>
    <lineage>
        <taxon>Eukaryota</taxon>
        <taxon>Metazoa</taxon>
        <taxon>Ecdysozoa</taxon>
        <taxon>Nematoda</taxon>
        <taxon>Chromadorea</taxon>
        <taxon>Rhabditida</taxon>
        <taxon>Spirurina</taxon>
        <taxon>Ascaridomorpha</taxon>
        <taxon>Ascaridoidea</taxon>
        <taxon>Toxocaridae</taxon>
        <taxon>Toxocara</taxon>
    </lineage>
</organism>
<feature type="region of interest" description="Disordered" evidence="1">
    <location>
        <begin position="243"/>
        <end position="344"/>
    </location>
</feature>
<accession>A0A183URD3</accession>
<feature type="compositionally biased region" description="Polar residues" evidence="1">
    <location>
        <begin position="292"/>
        <end position="304"/>
    </location>
</feature>
<dbReference type="AlphaFoldDB" id="A0A183URD3"/>
<reference evidence="2 3" key="2">
    <citation type="submission" date="2018-11" db="EMBL/GenBank/DDBJ databases">
        <authorList>
            <consortium name="Pathogen Informatics"/>
        </authorList>
    </citation>
    <scope>NUCLEOTIDE SEQUENCE [LARGE SCALE GENOMIC DNA]</scope>
</reference>
<feature type="region of interest" description="Disordered" evidence="1">
    <location>
        <begin position="94"/>
        <end position="114"/>
    </location>
</feature>
<evidence type="ECO:0000313" key="4">
    <source>
        <dbReference type="WBParaSite" id="TCNE_0001105301-mRNA-1"/>
    </source>
</evidence>
<proteinExistence type="predicted"/>
<reference evidence="4" key="1">
    <citation type="submission" date="2016-06" db="UniProtKB">
        <authorList>
            <consortium name="WormBaseParasite"/>
        </authorList>
    </citation>
    <scope>IDENTIFICATION</scope>
</reference>
<dbReference type="WBParaSite" id="TCNE_0001105301-mRNA-1">
    <property type="protein sequence ID" value="TCNE_0001105301-mRNA-1"/>
    <property type="gene ID" value="TCNE_0001105301"/>
</dbReference>
<dbReference type="EMBL" id="UYWY01020719">
    <property type="protein sequence ID" value="VDM42374.1"/>
    <property type="molecule type" value="Genomic_DNA"/>
</dbReference>
<dbReference type="Proteomes" id="UP000050794">
    <property type="component" value="Unassembled WGS sequence"/>
</dbReference>
<sequence length="379" mass="41294">MHKPNPGASPSHYVRDFRSKEGIDKSESALFRWYRNFETCLGKTSWLISKVQHIEVVQSSSRLTCSWDSQLKCELLNCAVIFLLMATETDGRSASAPLAAPTTSAVPSAPHSTDGIDSGTLRGGVAFSAIPTAAPSFFANPFMTPFMPQQASSVAQANNVDTGEYRMNALPSDSYFLQSVQYQEMMQQYIQSLMAAASTLPSASTEFGNQCFDGTTEAISAQEQAATCNDDQASHMHVAALSEQMQQQLSARAETSTERFVPSASGTSSEETCCSHPETTTETDKTEESHNIIASSVFSEQPTSPVKHDQHDYPPDSTNNAPTASAHSENSQQPSHENSHSTSLQHTGQYLILIDNELCVPKSSSRWKSFLNLARGKRE</sequence>
<feature type="compositionally biased region" description="Polar residues" evidence="1">
    <location>
        <begin position="316"/>
        <end position="344"/>
    </location>
</feature>
<keyword evidence="3" id="KW-1185">Reference proteome</keyword>
<gene>
    <name evidence="2" type="ORF">TCNE_LOCUS11053</name>
</gene>
<protein>
    <submittedName>
        <fullName evidence="4">Homeobox domain-containing protein</fullName>
    </submittedName>
</protein>
<name>A0A183URD3_TOXCA</name>
<evidence type="ECO:0000313" key="2">
    <source>
        <dbReference type="EMBL" id="VDM42374.1"/>
    </source>
</evidence>